<dbReference type="AlphaFoldDB" id="A0AAV5AH58"/>
<sequence>MSNFVTCHTLLPKREACSPTRELKKLSQPSKRCRTEGEPVGLTGEVQALRKEMEEVKKNQKEILDELKMIRHGNFNGFERVMTRIDENQEAIARITLAVNNYDTSQRLPTQVQADNDGEEPSQPVKEGDYWKLGSTLRRITAKDLGISRIQAGSFSSLREETQRILEDIFAS</sequence>
<accession>A0AAV5AH58</accession>
<protein>
    <submittedName>
        <fullName evidence="1">Uncharacterized protein</fullName>
    </submittedName>
</protein>
<reference evidence="1" key="1">
    <citation type="submission" date="2021-10" db="EMBL/GenBank/DDBJ databases">
        <title>De novo Genome Assembly of Clathrus columnatus (Basidiomycota, Fungi) Using Illumina and Nanopore Sequence Data.</title>
        <authorList>
            <person name="Ogiso-Tanaka E."/>
            <person name="Itagaki H."/>
            <person name="Hosoya T."/>
            <person name="Hosaka K."/>
        </authorList>
    </citation>
    <scope>NUCLEOTIDE SEQUENCE</scope>
    <source>
        <strain evidence="1">MO-923</strain>
    </source>
</reference>
<keyword evidence="2" id="KW-1185">Reference proteome</keyword>
<evidence type="ECO:0000313" key="1">
    <source>
        <dbReference type="EMBL" id="GJJ13982.1"/>
    </source>
</evidence>
<proteinExistence type="predicted"/>
<evidence type="ECO:0000313" key="2">
    <source>
        <dbReference type="Proteomes" id="UP001050691"/>
    </source>
</evidence>
<gene>
    <name evidence="1" type="ORF">Clacol_008239</name>
</gene>
<name>A0AAV5AH58_9AGAM</name>
<dbReference type="Proteomes" id="UP001050691">
    <property type="component" value="Unassembled WGS sequence"/>
</dbReference>
<dbReference type="EMBL" id="BPWL01000009">
    <property type="protein sequence ID" value="GJJ13982.1"/>
    <property type="molecule type" value="Genomic_DNA"/>
</dbReference>
<comment type="caution">
    <text evidence="1">The sequence shown here is derived from an EMBL/GenBank/DDBJ whole genome shotgun (WGS) entry which is preliminary data.</text>
</comment>
<organism evidence="1 2">
    <name type="scientific">Clathrus columnatus</name>
    <dbReference type="NCBI Taxonomy" id="1419009"/>
    <lineage>
        <taxon>Eukaryota</taxon>
        <taxon>Fungi</taxon>
        <taxon>Dikarya</taxon>
        <taxon>Basidiomycota</taxon>
        <taxon>Agaricomycotina</taxon>
        <taxon>Agaricomycetes</taxon>
        <taxon>Phallomycetidae</taxon>
        <taxon>Phallales</taxon>
        <taxon>Clathraceae</taxon>
        <taxon>Clathrus</taxon>
    </lineage>
</organism>